<organism evidence="2 3">
    <name type="scientific">Leucosporidium creatinivorum</name>
    <dbReference type="NCBI Taxonomy" id="106004"/>
    <lineage>
        <taxon>Eukaryota</taxon>
        <taxon>Fungi</taxon>
        <taxon>Dikarya</taxon>
        <taxon>Basidiomycota</taxon>
        <taxon>Pucciniomycotina</taxon>
        <taxon>Microbotryomycetes</taxon>
        <taxon>Leucosporidiales</taxon>
        <taxon>Leucosporidium</taxon>
    </lineage>
</organism>
<dbReference type="OrthoDB" id="2917041at2759"/>
<proteinExistence type="predicted"/>
<feature type="region of interest" description="Disordered" evidence="1">
    <location>
        <begin position="380"/>
        <end position="426"/>
    </location>
</feature>
<dbReference type="InParanoid" id="A0A1Y2FBB9"/>
<dbReference type="EMBL" id="MCGR01000023">
    <property type="protein sequence ID" value="ORY81209.1"/>
    <property type="molecule type" value="Genomic_DNA"/>
</dbReference>
<comment type="caution">
    <text evidence="2">The sequence shown here is derived from an EMBL/GenBank/DDBJ whole genome shotgun (WGS) entry which is preliminary data.</text>
</comment>
<feature type="compositionally biased region" description="Polar residues" evidence="1">
    <location>
        <begin position="384"/>
        <end position="396"/>
    </location>
</feature>
<dbReference type="AlphaFoldDB" id="A0A1Y2FBB9"/>
<accession>A0A1Y2FBB9</accession>
<dbReference type="STRING" id="106004.A0A1Y2FBB9"/>
<name>A0A1Y2FBB9_9BASI</name>
<evidence type="ECO:0000313" key="2">
    <source>
        <dbReference type="EMBL" id="ORY81209.1"/>
    </source>
</evidence>
<sequence length="467" mass="52785">MPRHKPTGQINVEERQRAFKFAEDEARLLRLHIRRDPRQPRKGRPTIKQVADKHKVTANGITGRLRRGVAQVEDAFEARQGWFANEEEHRAELGINRPEQVWDVVPHALVFDAQDSNRYVFTLIETVSAAGSALTPELILRSGDWSSLPTAWAAEDWYRGAKIGLAKTEEMTSVLDVWLKDFDARTRIFINEGEWRQLILGADERDLVSGAFLDFASSHRIDLCFLRPNDTHLDHPLDKNILPSIQVAFAAEVAVATRKGKEVHRLNFFPYLKSARDKVYNSQEVITEAFRSSGLWPLNGDEYREEEAGALARHQVNMDARPNKCAFDSLFDVGYLARRGSLYPEEALTLEWSSGDESDDDMDIMEELYVELHRPRMFPLPPLRSSSHANTSTTIPRPTKSPLKASDRPLNAHPPPSTTRGHGLWKDENGNVLAVGEDGAPIDDGSWKWCSVQSAGGLYESPFGDRR</sequence>
<evidence type="ECO:0008006" key="4">
    <source>
        <dbReference type="Google" id="ProtNLM"/>
    </source>
</evidence>
<protein>
    <recommendedName>
        <fullName evidence="4">DDE-1 domain-containing protein</fullName>
    </recommendedName>
</protein>
<reference evidence="2 3" key="1">
    <citation type="submission" date="2016-07" db="EMBL/GenBank/DDBJ databases">
        <title>Pervasive Adenine N6-methylation of Active Genes in Fungi.</title>
        <authorList>
            <consortium name="DOE Joint Genome Institute"/>
            <person name="Mondo S.J."/>
            <person name="Dannebaum R.O."/>
            <person name="Kuo R.C."/>
            <person name="Labutti K."/>
            <person name="Haridas S."/>
            <person name="Kuo A."/>
            <person name="Salamov A."/>
            <person name="Ahrendt S.R."/>
            <person name="Lipzen A."/>
            <person name="Sullivan W."/>
            <person name="Andreopoulos W.B."/>
            <person name="Clum A."/>
            <person name="Lindquist E."/>
            <person name="Daum C."/>
            <person name="Ramamoorthy G.K."/>
            <person name="Gryganskyi A."/>
            <person name="Culley D."/>
            <person name="Magnuson J.K."/>
            <person name="James T.Y."/>
            <person name="O'Malley M.A."/>
            <person name="Stajich J.E."/>
            <person name="Spatafora J.W."/>
            <person name="Visel A."/>
            <person name="Grigoriev I.V."/>
        </authorList>
    </citation>
    <scope>NUCLEOTIDE SEQUENCE [LARGE SCALE GENOMIC DNA]</scope>
    <source>
        <strain evidence="2 3">62-1032</strain>
    </source>
</reference>
<evidence type="ECO:0000313" key="3">
    <source>
        <dbReference type="Proteomes" id="UP000193467"/>
    </source>
</evidence>
<gene>
    <name evidence="2" type="ORF">BCR35DRAFT_304056</name>
</gene>
<keyword evidence="3" id="KW-1185">Reference proteome</keyword>
<evidence type="ECO:0000256" key="1">
    <source>
        <dbReference type="SAM" id="MobiDB-lite"/>
    </source>
</evidence>
<dbReference type="Proteomes" id="UP000193467">
    <property type="component" value="Unassembled WGS sequence"/>
</dbReference>